<evidence type="ECO:0000256" key="15">
    <source>
        <dbReference type="HAMAP-Rule" id="MF_00741"/>
    </source>
</evidence>
<evidence type="ECO:0000256" key="10">
    <source>
        <dbReference type="ARBA" id="ARBA00022840"/>
    </source>
</evidence>
<evidence type="ECO:0000256" key="7">
    <source>
        <dbReference type="ARBA" id="ARBA00022598"/>
    </source>
</evidence>
<evidence type="ECO:0000256" key="6">
    <source>
        <dbReference type="ARBA" id="ARBA00022490"/>
    </source>
</evidence>
<evidence type="ECO:0000256" key="13">
    <source>
        <dbReference type="ARBA" id="ARBA00033093"/>
    </source>
</evidence>
<evidence type="ECO:0000256" key="14">
    <source>
        <dbReference type="ARBA" id="ARBA00049057"/>
    </source>
</evidence>
<evidence type="ECO:0000259" key="16">
    <source>
        <dbReference type="Pfam" id="PF00586"/>
    </source>
</evidence>
<sequence length="373" mass="38357">MSENAITYASAGVDVEAGDRAVELMKAAVKATHNDQVLGGVGGFAGLYDVSRLLTYRKPLLATSTDGVGTKVAIAQAMDIHDTIGFDLVGMVVDDIVVVGAEPLFMTDYIACGKVVPERIAGIVRGIAAACEVAGTALVGGETAEHPGLLGEHEYDVAGAATGVVEADDLLGPDRVREGDVVIAMASSGLHSNGYSLVRRVVNHAGWQLERQVSELGRTLGEELLEPTRVYAADCLDLARHEAAGVHGFSHVTGGGLAANLARVLPKGLQATVDRSTWELPPIFRLVSELGNVPLPDLERTLNLGVGMVAIVDAGGADAALARLAARGVPAWVMGTVGAAEAAPGSDPDYVQGAKGVDGGAVRLVGRYAGQQG</sequence>
<reference evidence="18" key="1">
    <citation type="submission" date="2014-07" db="EMBL/GenBank/DDBJ databases">
        <authorList>
            <person name="Urmite Genomes Urmite Genomes"/>
        </authorList>
    </citation>
    <scope>NUCLEOTIDE SEQUENCE</scope>
    <source>
        <strain evidence="18">11W110_air</strain>
    </source>
</reference>
<evidence type="ECO:0000256" key="12">
    <source>
        <dbReference type="ARBA" id="ARBA00032931"/>
    </source>
</evidence>
<dbReference type="GO" id="GO:0046084">
    <property type="term" value="P:adenine biosynthetic process"/>
    <property type="evidence" value="ECO:0007669"/>
    <property type="project" value="TreeGrafter"/>
</dbReference>
<protein>
    <recommendedName>
        <fullName evidence="5 15">Phosphoribosylformylglycinamidine cyclo-ligase</fullName>
        <ecNumber evidence="4 15">6.3.3.1</ecNumber>
    </recommendedName>
    <alternativeName>
        <fullName evidence="12 15">AIR synthase</fullName>
    </alternativeName>
    <alternativeName>
        <fullName evidence="13 15">AIRS</fullName>
    </alternativeName>
    <alternativeName>
        <fullName evidence="11 15">Phosphoribosyl-aminoimidazole synthetase</fullName>
    </alternativeName>
</protein>
<dbReference type="Gene3D" id="3.30.1330.10">
    <property type="entry name" value="PurM-like, N-terminal domain"/>
    <property type="match status" value="1"/>
</dbReference>
<dbReference type="PATRIC" id="fig|1461584.3.peg.2447"/>
<comment type="similarity">
    <text evidence="3 15">Belongs to the AIR synthase family.</text>
</comment>
<dbReference type="CDD" id="cd02196">
    <property type="entry name" value="PurM"/>
    <property type="match status" value="1"/>
</dbReference>
<evidence type="ECO:0000256" key="3">
    <source>
        <dbReference type="ARBA" id="ARBA00010280"/>
    </source>
</evidence>
<dbReference type="GO" id="GO:0004641">
    <property type="term" value="F:phosphoribosylformylglycinamidine cyclo-ligase activity"/>
    <property type="evidence" value="ECO:0007669"/>
    <property type="project" value="UniProtKB-UniRule"/>
</dbReference>
<dbReference type="UniPathway" id="UPA00074">
    <property type="reaction ID" value="UER00129"/>
</dbReference>
<dbReference type="GO" id="GO:0005524">
    <property type="term" value="F:ATP binding"/>
    <property type="evidence" value="ECO:0007669"/>
    <property type="project" value="UniProtKB-KW"/>
</dbReference>
<keyword evidence="7 15" id="KW-0436">Ligase</keyword>
<dbReference type="SUPFAM" id="SSF56042">
    <property type="entry name" value="PurM C-terminal domain-like"/>
    <property type="match status" value="1"/>
</dbReference>
<organism evidence="18">
    <name type="scientific">Arthrobacter saudimassiliensis</name>
    <dbReference type="NCBI Taxonomy" id="1461584"/>
    <lineage>
        <taxon>Bacteria</taxon>
        <taxon>Bacillati</taxon>
        <taxon>Actinomycetota</taxon>
        <taxon>Actinomycetes</taxon>
        <taxon>Micrococcales</taxon>
        <taxon>Micrococcaceae</taxon>
        <taxon>Arthrobacter</taxon>
    </lineage>
</organism>
<dbReference type="InterPro" id="IPR010918">
    <property type="entry name" value="PurM-like_C_dom"/>
</dbReference>
<evidence type="ECO:0000256" key="11">
    <source>
        <dbReference type="ARBA" id="ARBA00031908"/>
    </source>
</evidence>
<dbReference type="SUPFAM" id="SSF55326">
    <property type="entry name" value="PurM N-terminal domain-like"/>
    <property type="match status" value="1"/>
</dbReference>
<dbReference type="FunFam" id="3.90.650.10:FF:000011">
    <property type="entry name" value="Phosphoribosylformylglycinamidine cyclo-ligase"/>
    <property type="match status" value="1"/>
</dbReference>
<comment type="catalytic activity">
    <reaction evidence="14 15">
        <text>2-formamido-N(1)-(5-O-phospho-beta-D-ribosyl)acetamidine + ATP = 5-amino-1-(5-phospho-beta-D-ribosyl)imidazole + ADP + phosphate + H(+)</text>
        <dbReference type="Rhea" id="RHEA:23032"/>
        <dbReference type="ChEBI" id="CHEBI:15378"/>
        <dbReference type="ChEBI" id="CHEBI:30616"/>
        <dbReference type="ChEBI" id="CHEBI:43474"/>
        <dbReference type="ChEBI" id="CHEBI:137981"/>
        <dbReference type="ChEBI" id="CHEBI:147287"/>
        <dbReference type="ChEBI" id="CHEBI:456216"/>
        <dbReference type="EC" id="6.3.3.1"/>
    </reaction>
</comment>
<comment type="pathway">
    <text evidence="2 15">Purine metabolism; IMP biosynthesis via de novo pathway; 5-amino-1-(5-phospho-D-ribosyl)imidazole from N(2)-formyl-N(1)-(5-phospho-D-ribosyl)glycinamide: step 2/2.</text>
</comment>
<evidence type="ECO:0000256" key="4">
    <source>
        <dbReference type="ARBA" id="ARBA00013047"/>
    </source>
</evidence>
<accession>A0A078MS65</accession>
<evidence type="ECO:0000256" key="5">
    <source>
        <dbReference type="ARBA" id="ARBA00020367"/>
    </source>
</evidence>
<dbReference type="Pfam" id="PF02769">
    <property type="entry name" value="AIRS_C"/>
    <property type="match status" value="1"/>
</dbReference>
<comment type="subcellular location">
    <subcellularLocation>
        <location evidence="1 15">Cytoplasm</location>
    </subcellularLocation>
</comment>
<dbReference type="SMR" id="A0A078MS65"/>
<dbReference type="AlphaFoldDB" id="A0A078MS65"/>
<dbReference type="Pfam" id="PF00586">
    <property type="entry name" value="AIRS"/>
    <property type="match status" value="1"/>
</dbReference>
<dbReference type="NCBIfam" id="TIGR00878">
    <property type="entry name" value="purM"/>
    <property type="match status" value="1"/>
</dbReference>
<dbReference type="EMBL" id="LN483071">
    <property type="protein sequence ID" value="CEA09109.1"/>
    <property type="molecule type" value="Genomic_DNA"/>
</dbReference>
<evidence type="ECO:0000256" key="1">
    <source>
        <dbReference type="ARBA" id="ARBA00004496"/>
    </source>
</evidence>
<keyword evidence="10 15" id="KW-0067">ATP-binding</keyword>
<proteinExistence type="inferred from homology"/>
<evidence type="ECO:0000256" key="9">
    <source>
        <dbReference type="ARBA" id="ARBA00022755"/>
    </source>
</evidence>
<keyword evidence="9 15" id="KW-0658">Purine biosynthesis</keyword>
<dbReference type="EC" id="6.3.3.1" evidence="4 15"/>
<dbReference type="HAMAP" id="MF_00741">
    <property type="entry name" value="AIRS"/>
    <property type="match status" value="1"/>
</dbReference>
<dbReference type="InterPro" id="IPR036676">
    <property type="entry name" value="PurM-like_C_sf"/>
</dbReference>
<dbReference type="PANTHER" id="PTHR10520">
    <property type="entry name" value="TRIFUNCTIONAL PURINE BIOSYNTHETIC PROTEIN ADENOSINE-3-RELATED"/>
    <property type="match status" value="1"/>
</dbReference>
<evidence type="ECO:0000259" key="17">
    <source>
        <dbReference type="Pfam" id="PF02769"/>
    </source>
</evidence>
<keyword evidence="6 15" id="KW-0963">Cytoplasm</keyword>
<dbReference type="Gene3D" id="3.90.650.10">
    <property type="entry name" value="PurM-like C-terminal domain"/>
    <property type="match status" value="1"/>
</dbReference>
<dbReference type="InterPro" id="IPR004733">
    <property type="entry name" value="PurM_cligase"/>
</dbReference>
<dbReference type="FunFam" id="3.30.1330.10:FF:000001">
    <property type="entry name" value="Phosphoribosylformylglycinamidine cyclo-ligase"/>
    <property type="match status" value="1"/>
</dbReference>
<feature type="domain" description="PurM-like N-terminal" evidence="16">
    <location>
        <begin position="61"/>
        <end position="165"/>
    </location>
</feature>
<evidence type="ECO:0000313" key="18">
    <source>
        <dbReference type="EMBL" id="CEA09109.1"/>
    </source>
</evidence>
<evidence type="ECO:0000256" key="8">
    <source>
        <dbReference type="ARBA" id="ARBA00022741"/>
    </source>
</evidence>
<keyword evidence="8 15" id="KW-0547">Nucleotide-binding</keyword>
<dbReference type="PANTHER" id="PTHR10520:SF12">
    <property type="entry name" value="TRIFUNCTIONAL PURINE BIOSYNTHETIC PROTEIN ADENOSINE-3"/>
    <property type="match status" value="1"/>
</dbReference>
<dbReference type="InterPro" id="IPR016188">
    <property type="entry name" value="PurM-like_N"/>
</dbReference>
<gene>
    <name evidence="15 18" type="primary">purM</name>
    <name evidence="18" type="ORF">BN1051_02473</name>
</gene>
<evidence type="ECO:0000256" key="2">
    <source>
        <dbReference type="ARBA" id="ARBA00004686"/>
    </source>
</evidence>
<feature type="domain" description="PurM-like C-terminal" evidence="17">
    <location>
        <begin position="177"/>
        <end position="340"/>
    </location>
</feature>
<dbReference type="InterPro" id="IPR036921">
    <property type="entry name" value="PurM-like_N_sf"/>
</dbReference>
<dbReference type="GO" id="GO:0005829">
    <property type="term" value="C:cytosol"/>
    <property type="evidence" value="ECO:0007669"/>
    <property type="project" value="TreeGrafter"/>
</dbReference>
<dbReference type="GO" id="GO:0006189">
    <property type="term" value="P:'de novo' IMP biosynthetic process"/>
    <property type="evidence" value="ECO:0007669"/>
    <property type="project" value="UniProtKB-UniRule"/>
</dbReference>
<name>A0A078MS65_9MICC</name>
<dbReference type="GO" id="GO:0004637">
    <property type="term" value="F:phosphoribosylamine-glycine ligase activity"/>
    <property type="evidence" value="ECO:0007669"/>
    <property type="project" value="TreeGrafter"/>
</dbReference>